<proteinExistence type="predicted"/>
<dbReference type="AlphaFoldDB" id="A0A9D2RE01"/>
<evidence type="ECO:0000313" key="2">
    <source>
        <dbReference type="EMBL" id="HJD43464.1"/>
    </source>
</evidence>
<evidence type="ECO:0000256" key="1">
    <source>
        <dbReference type="SAM" id="SignalP"/>
    </source>
</evidence>
<comment type="caution">
    <text evidence="2">The sequence shown here is derived from an EMBL/GenBank/DDBJ whole genome shotgun (WGS) entry which is preliminary data.</text>
</comment>
<feature type="chain" id="PRO_5039270460" evidence="1">
    <location>
        <begin position="28"/>
        <end position="380"/>
    </location>
</feature>
<dbReference type="Gene3D" id="3.30.310.170">
    <property type="entry name" value="Outer membrane protein assembly factor BamC"/>
    <property type="match status" value="1"/>
</dbReference>
<evidence type="ECO:0000313" key="3">
    <source>
        <dbReference type="Proteomes" id="UP000823889"/>
    </source>
</evidence>
<gene>
    <name evidence="2" type="primary">bamC</name>
    <name evidence="2" type="ORF">H9906_00345</name>
</gene>
<dbReference type="Pfam" id="PF06804">
    <property type="entry name" value="Lipoprotein_18"/>
    <property type="match status" value="1"/>
</dbReference>
<feature type="signal peptide" evidence="1">
    <location>
        <begin position="1"/>
        <end position="27"/>
    </location>
</feature>
<dbReference type="Proteomes" id="UP000823889">
    <property type="component" value="Unassembled WGS sequence"/>
</dbReference>
<dbReference type="InterPro" id="IPR042268">
    <property type="entry name" value="BamC_C"/>
</dbReference>
<sequence length="380" mass="41884">MKPLQRTKLYAALVLGASALVSGCSTLDELTGGGDSVDYKSTVRGDPLNIPPDLTKANANTHYRAPEGTTSYSDFARARDAQSAERASGSGVLPEYDGIQVKRDGQLRWLVVDQPADKVFPAVVEFWRDQGFTIRSEDARAGVVQTDWAENRAKIPESWIRSALGSILDSVFDSGERDRFTSRVERIDGKTEVYISHQHMEESPTTDGAAFKWVYGKEDPNLNAAMLARLMVFLGADVSQAQAKVSEAEQSSSRQSASAVQKLTSGNEAALVINEPFDRAWRRVGVAIDTAGFSVEDRDRSAGEYYIRYLDSDTGEKIEQQNFIGRLFGSRNKAEAQRFRIKVQGQTSDTRVSVLSEQGQILSDDTAKRIVEVLATNLRN</sequence>
<keyword evidence="1" id="KW-0732">Signal</keyword>
<reference evidence="2" key="2">
    <citation type="submission" date="2021-04" db="EMBL/GenBank/DDBJ databases">
        <authorList>
            <person name="Gilroy R."/>
        </authorList>
    </citation>
    <scope>NUCLEOTIDE SEQUENCE</scope>
    <source>
        <strain evidence="2">9264</strain>
    </source>
</reference>
<protein>
    <submittedName>
        <fullName evidence="2">Outer membrane protein assembly factor BamC</fullName>
    </submittedName>
</protein>
<reference evidence="2" key="1">
    <citation type="journal article" date="2021" name="PeerJ">
        <title>Extensive microbial diversity within the chicken gut microbiome revealed by metagenomics and culture.</title>
        <authorList>
            <person name="Gilroy R."/>
            <person name="Ravi A."/>
            <person name="Getino M."/>
            <person name="Pursley I."/>
            <person name="Horton D.L."/>
            <person name="Alikhan N.F."/>
            <person name="Baker D."/>
            <person name="Gharbi K."/>
            <person name="Hall N."/>
            <person name="Watson M."/>
            <person name="Adriaenssens E.M."/>
            <person name="Foster-Nyarko E."/>
            <person name="Jarju S."/>
            <person name="Secka A."/>
            <person name="Antonio M."/>
            <person name="Oren A."/>
            <person name="Chaudhuri R.R."/>
            <person name="La Ragione R."/>
            <person name="Hildebrand F."/>
            <person name="Pallen M.J."/>
        </authorList>
    </citation>
    <scope>NUCLEOTIDE SEQUENCE</scope>
    <source>
        <strain evidence="2">9264</strain>
    </source>
</reference>
<name>A0A9D2RE01_9BURK</name>
<dbReference type="PROSITE" id="PS51257">
    <property type="entry name" value="PROKAR_LIPOPROTEIN"/>
    <property type="match status" value="1"/>
</dbReference>
<dbReference type="InterPro" id="IPR010653">
    <property type="entry name" value="NlpB/DapX"/>
</dbReference>
<accession>A0A9D2RE01</accession>
<organism evidence="2 3">
    <name type="scientific">Candidatus Paenalcaligenes intestinipullorum</name>
    <dbReference type="NCBI Taxonomy" id="2838718"/>
    <lineage>
        <taxon>Bacteria</taxon>
        <taxon>Pseudomonadati</taxon>
        <taxon>Pseudomonadota</taxon>
        <taxon>Betaproteobacteria</taxon>
        <taxon>Burkholderiales</taxon>
        <taxon>Alcaligenaceae</taxon>
        <taxon>Paenalcaligenes</taxon>
    </lineage>
</organism>
<dbReference type="EMBL" id="DWUQ01000006">
    <property type="protein sequence ID" value="HJD43464.1"/>
    <property type="molecule type" value="Genomic_DNA"/>
</dbReference>